<name>D2EF45_PARA4</name>
<dbReference type="AlphaFoldDB" id="D2EF45"/>
<evidence type="ECO:0000313" key="1">
    <source>
        <dbReference type="EMBL" id="EEZ92971.1"/>
    </source>
</evidence>
<organism evidence="1 2">
    <name type="scientific">Candidatus Parvarchaeum acidiphilum ARMAN-4</name>
    <dbReference type="NCBI Taxonomy" id="662760"/>
    <lineage>
        <taxon>Archaea</taxon>
        <taxon>Candidatus Parvarchaeota</taxon>
        <taxon>Candidatus Parvarchaeum</taxon>
    </lineage>
</organism>
<dbReference type="Proteomes" id="UP000009375">
    <property type="component" value="Unassembled WGS sequence"/>
</dbReference>
<gene>
    <name evidence="1" type="ORF">BJBARM4_0355</name>
</gene>
<reference evidence="1 2" key="1">
    <citation type="journal article" date="2010" name="Proc. Natl. Acad. Sci. U.S.A.">
        <title>Enigmatic, ultrasmall, uncultivated Archaea.</title>
        <authorList>
            <person name="Baker B.J."/>
            <person name="Comolli L.R."/>
            <person name="Dick G.J."/>
            <person name="Hauser L.J."/>
            <person name="Hyatt D."/>
            <person name="Dill B.D."/>
            <person name="Land M.L."/>
            <person name="Verberkmoes N.C."/>
            <person name="Hettich R.L."/>
            <person name="Banfield J.F."/>
        </authorList>
    </citation>
    <scope>NUCLEOTIDE SEQUENCE [LARGE SCALE GENOMIC DNA]</scope>
</reference>
<evidence type="ECO:0000313" key="2">
    <source>
        <dbReference type="Proteomes" id="UP000009375"/>
    </source>
</evidence>
<sequence>MEDEAAFMYFNSIAQGFLNKTEYNIENKLYKDALSNLYKAEEWRDYFILTDPEFKKSPFAKEIQKARYELKKAVSKDKVDLDSILKSLNLKKIMSSSLELTYHKTSPVIPY</sequence>
<dbReference type="EMBL" id="GG730044">
    <property type="protein sequence ID" value="EEZ92971.1"/>
    <property type="molecule type" value="Genomic_DNA"/>
</dbReference>
<proteinExistence type="predicted"/>
<protein>
    <submittedName>
        <fullName evidence="1">Uncharacterized protein</fullName>
    </submittedName>
</protein>
<accession>D2EF45</accession>